<dbReference type="RefSeq" id="WP_120625096.1">
    <property type="nucleotide sequence ID" value="NZ_RAWG01000048.1"/>
</dbReference>
<name>A0A3A8NME1_9BACT</name>
<protein>
    <recommendedName>
        <fullName evidence="2">C2 domain-containing protein</fullName>
    </recommendedName>
</protein>
<dbReference type="InterPro" id="IPR000008">
    <property type="entry name" value="C2_dom"/>
</dbReference>
<reference evidence="4" key="1">
    <citation type="submission" date="2018-09" db="EMBL/GenBank/DDBJ databases">
        <authorList>
            <person name="Livingstone P.G."/>
            <person name="Whitworth D.E."/>
        </authorList>
    </citation>
    <scope>NUCLEOTIDE SEQUENCE [LARGE SCALE GENOMIC DNA]</scope>
    <source>
        <strain evidence="4">CA040B</strain>
    </source>
</reference>
<dbReference type="Proteomes" id="UP000273405">
    <property type="component" value="Unassembled WGS sequence"/>
</dbReference>
<dbReference type="OrthoDB" id="5504766at2"/>
<evidence type="ECO:0000313" key="4">
    <source>
        <dbReference type="Proteomes" id="UP000273405"/>
    </source>
</evidence>
<dbReference type="SUPFAM" id="SSF49562">
    <property type="entry name" value="C2 domain (Calcium/lipid-binding domain, CaLB)"/>
    <property type="match status" value="1"/>
</dbReference>
<dbReference type="Pfam" id="PF00168">
    <property type="entry name" value="C2"/>
    <property type="match status" value="1"/>
</dbReference>
<dbReference type="InterPro" id="IPR035892">
    <property type="entry name" value="C2_domain_sf"/>
</dbReference>
<organism evidence="3 4">
    <name type="scientific">Corallococcus sicarius</name>
    <dbReference type="NCBI Taxonomy" id="2316726"/>
    <lineage>
        <taxon>Bacteria</taxon>
        <taxon>Pseudomonadati</taxon>
        <taxon>Myxococcota</taxon>
        <taxon>Myxococcia</taxon>
        <taxon>Myxococcales</taxon>
        <taxon>Cystobacterineae</taxon>
        <taxon>Myxococcaceae</taxon>
        <taxon>Corallococcus</taxon>
    </lineage>
</organism>
<feature type="signal peptide" evidence="1">
    <location>
        <begin position="1"/>
        <end position="21"/>
    </location>
</feature>
<keyword evidence="1" id="KW-0732">Signal</keyword>
<evidence type="ECO:0000256" key="1">
    <source>
        <dbReference type="SAM" id="SignalP"/>
    </source>
</evidence>
<feature type="chain" id="PRO_5017358845" description="C2 domain-containing protein" evidence="1">
    <location>
        <begin position="22"/>
        <end position="207"/>
    </location>
</feature>
<sequence>MKTLGTLLFALSFALFLPSCGPSECTPENCANGCCTAQAECIRYPSDTACGPGGGSACEVCADGNVCHLGKTVCIPGVMRTRVQPLEASVVSFQPPDDEEWDSDGSPPDVVVEMRCPSAPELSRTPESTSFNPIWSTGGCEVITSNLLKNPLEIAVIDVDPFTLDDTIGTINYQVTPEDLNLGGVELTIPETVISLYIDLSHTYSEM</sequence>
<accession>A0A3A8NME1</accession>
<evidence type="ECO:0000259" key="2">
    <source>
        <dbReference type="Pfam" id="PF00168"/>
    </source>
</evidence>
<evidence type="ECO:0000313" key="3">
    <source>
        <dbReference type="EMBL" id="RKH44530.1"/>
    </source>
</evidence>
<dbReference type="EMBL" id="RAWG01000048">
    <property type="protein sequence ID" value="RKH44530.1"/>
    <property type="molecule type" value="Genomic_DNA"/>
</dbReference>
<feature type="domain" description="C2" evidence="2">
    <location>
        <begin position="103"/>
        <end position="177"/>
    </location>
</feature>
<proteinExistence type="predicted"/>
<keyword evidence="4" id="KW-1185">Reference proteome</keyword>
<gene>
    <name evidence="3" type="ORF">D7X12_10310</name>
</gene>
<comment type="caution">
    <text evidence="3">The sequence shown here is derived from an EMBL/GenBank/DDBJ whole genome shotgun (WGS) entry which is preliminary data.</text>
</comment>
<dbReference type="AlphaFoldDB" id="A0A3A8NME1"/>